<dbReference type="EMBL" id="CP000096">
    <property type="protein sequence ID" value="ABB23698.1"/>
    <property type="molecule type" value="Genomic_DNA"/>
</dbReference>
<evidence type="ECO:0000256" key="1">
    <source>
        <dbReference type="SAM" id="MobiDB-lite"/>
    </source>
</evidence>
<dbReference type="Proteomes" id="UP000002709">
    <property type="component" value="Chromosome"/>
</dbReference>
<gene>
    <name evidence="2" type="ordered locus">Plut_0831</name>
</gene>
<accession>Q3B4N3</accession>
<evidence type="ECO:0000313" key="3">
    <source>
        <dbReference type="Proteomes" id="UP000002709"/>
    </source>
</evidence>
<sequence>MMSMLSVTASDDKRRFMDPLDHDALDMIVSRISYGGNPEHKRNPGDFGLMPPSQPRPDKSLCDEVGIFKKAEAERLLLDGVKRGMISQNWRQGFPQNIWAVTEDGIAVEAQLENAGRGTYHGYPMPSTDHFAKAVVERWDNTNG</sequence>
<dbReference type="KEGG" id="plt:Plut_0831"/>
<reference evidence="3" key="1">
    <citation type="submission" date="2005-08" db="EMBL/GenBank/DDBJ databases">
        <title>Complete sequence of Pelodictyon luteolum DSM 273.</title>
        <authorList>
            <consortium name="US DOE Joint Genome Institute"/>
            <person name="Copeland A."/>
            <person name="Lucas S."/>
            <person name="Lapidus A."/>
            <person name="Barry K."/>
            <person name="Detter J.C."/>
            <person name="Glavina T."/>
            <person name="Hammon N."/>
            <person name="Israni S."/>
            <person name="Pitluck S."/>
            <person name="Bryant D."/>
            <person name="Schmutz J."/>
            <person name="Larimer F."/>
            <person name="Land M."/>
            <person name="Kyrpides N."/>
            <person name="Ivanova N."/>
            <person name="Richardson P."/>
        </authorList>
    </citation>
    <scope>NUCLEOTIDE SEQUENCE [LARGE SCALE GENOMIC DNA]</scope>
    <source>
        <strain evidence="3">DSM 273 / BCRC 81028 / 2530</strain>
    </source>
</reference>
<dbReference type="eggNOG" id="ENOG5032VHN">
    <property type="taxonomic scope" value="Bacteria"/>
</dbReference>
<organism evidence="2 3">
    <name type="scientific">Chlorobium luteolum (strain DSM 273 / BCRC 81028 / 2530)</name>
    <name type="common">Pelodictyon luteolum</name>
    <dbReference type="NCBI Taxonomy" id="319225"/>
    <lineage>
        <taxon>Bacteria</taxon>
        <taxon>Pseudomonadati</taxon>
        <taxon>Chlorobiota</taxon>
        <taxon>Chlorobiia</taxon>
        <taxon>Chlorobiales</taxon>
        <taxon>Chlorobiaceae</taxon>
        <taxon>Chlorobium/Pelodictyon group</taxon>
        <taxon>Pelodictyon</taxon>
    </lineage>
</organism>
<dbReference type="HOGENOM" id="CLU_148534_0_0_10"/>
<name>Q3B4N3_CHLL3</name>
<protein>
    <submittedName>
        <fullName evidence="2">Uncharacterized protein</fullName>
    </submittedName>
</protein>
<proteinExistence type="predicted"/>
<keyword evidence="3" id="KW-1185">Reference proteome</keyword>
<feature type="region of interest" description="Disordered" evidence="1">
    <location>
        <begin position="36"/>
        <end position="56"/>
    </location>
</feature>
<dbReference type="AlphaFoldDB" id="Q3B4N3"/>
<evidence type="ECO:0000313" key="2">
    <source>
        <dbReference type="EMBL" id="ABB23698.1"/>
    </source>
</evidence>